<keyword evidence="1" id="KW-0812">Transmembrane</keyword>
<dbReference type="OrthoDB" id="875405at2"/>
<keyword evidence="3" id="KW-1185">Reference proteome</keyword>
<reference evidence="2 3" key="1">
    <citation type="submission" date="2019-10" db="EMBL/GenBank/DDBJ databases">
        <title>Gracilibacillus sp. nov. isolated from rice seeds.</title>
        <authorList>
            <person name="He S."/>
        </authorList>
    </citation>
    <scope>NUCLEOTIDE SEQUENCE [LARGE SCALE GENOMIC DNA]</scope>
    <source>
        <strain evidence="2 3">TD8</strain>
    </source>
</reference>
<dbReference type="RefSeq" id="WP_153404729.1">
    <property type="nucleotide sequence ID" value="NZ_ML762434.1"/>
</dbReference>
<dbReference type="AlphaFoldDB" id="A0A7C8KT04"/>
<sequence>MVGTFPVNNIDWKRIIIFLLIILVPNYLVMQVQLVGPVDDLVGIGTAIDLVIILPLAIYFLGFKKRVSWLVLCAFIFWGLLLANWMIPNEADGYLTYFNYSVIMLEAAVILVEVILFIAIVRRMPRLIQSYHTEKKQHYHFLSSFSVAIVKTFTFKNKHINKFQLILRVFATDIAAIYYSLFSWRKKAPVADSGHTFTFHKDGGYQGVFFMLVHAMVLEVIAVHILVSQVSHVAAWILTFFDIFALLFIIADYQAIRLSPVVLDEKGLHFQKGIRQYGFITWEQISELRKNEKSPKETAKDRESISLALHGLEQEPIPYVIELNEPVEIRQLFGLKKIIRSIYFKMDQSHLFFETVTDYLAKRDLK</sequence>
<proteinExistence type="predicted"/>
<feature type="transmembrane region" description="Helical" evidence="1">
    <location>
        <begin position="69"/>
        <end position="87"/>
    </location>
</feature>
<dbReference type="EMBL" id="WEID01000069">
    <property type="protein sequence ID" value="KAB8130736.1"/>
    <property type="molecule type" value="Genomic_DNA"/>
</dbReference>
<keyword evidence="1" id="KW-1133">Transmembrane helix</keyword>
<comment type="caution">
    <text evidence="2">The sequence shown here is derived from an EMBL/GenBank/DDBJ whole genome shotgun (WGS) entry which is preliminary data.</text>
</comment>
<evidence type="ECO:0000256" key="1">
    <source>
        <dbReference type="SAM" id="Phobius"/>
    </source>
</evidence>
<evidence type="ECO:0008006" key="4">
    <source>
        <dbReference type="Google" id="ProtNLM"/>
    </source>
</evidence>
<feature type="transmembrane region" description="Helical" evidence="1">
    <location>
        <begin position="12"/>
        <end position="29"/>
    </location>
</feature>
<evidence type="ECO:0000313" key="2">
    <source>
        <dbReference type="EMBL" id="KAB8130736.1"/>
    </source>
</evidence>
<feature type="transmembrane region" description="Helical" evidence="1">
    <location>
        <begin position="204"/>
        <end position="226"/>
    </location>
</feature>
<feature type="transmembrane region" description="Helical" evidence="1">
    <location>
        <begin position="99"/>
        <end position="121"/>
    </location>
</feature>
<name>A0A7C8KT04_9BACI</name>
<feature type="transmembrane region" description="Helical" evidence="1">
    <location>
        <begin position="41"/>
        <end position="62"/>
    </location>
</feature>
<accession>A0A7C8KT04</accession>
<gene>
    <name evidence="2" type="ORF">F9U64_13980</name>
</gene>
<organism evidence="2 3">
    <name type="scientific">Gracilibacillus oryzae</name>
    <dbReference type="NCBI Taxonomy" id="1672701"/>
    <lineage>
        <taxon>Bacteria</taxon>
        <taxon>Bacillati</taxon>
        <taxon>Bacillota</taxon>
        <taxon>Bacilli</taxon>
        <taxon>Bacillales</taxon>
        <taxon>Bacillaceae</taxon>
        <taxon>Gracilibacillus</taxon>
    </lineage>
</organism>
<evidence type="ECO:0000313" key="3">
    <source>
        <dbReference type="Proteomes" id="UP000480246"/>
    </source>
</evidence>
<feature type="transmembrane region" description="Helical" evidence="1">
    <location>
        <begin position="165"/>
        <end position="184"/>
    </location>
</feature>
<protein>
    <recommendedName>
        <fullName evidence="4">Beta-carotene 15,15'-monooxygenase</fullName>
    </recommendedName>
</protein>
<keyword evidence="1" id="KW-0472">Membrane</keyword>
<feature type="transmembrane region" description="Helical" evidence="1">
    <location>
        <begin position="233"/>
        <end position="251"/>
    </location>
</feature>
<dbReference type="Proteomes" id="UP000480246">
    <property type="component" value="Unassembled WGS sequence"/>
</dbReference>